<comment type="similarity">
    <text evidence="1 2">Belongs to the enoyl-CoA hydratase/isomerase family.</text>
</comment>
<accession>A0ABW1I4M6</accession>
<protein>
    <submittedName>
        <fullName evidence="3">Enoyl-CoA hydratase/isomerase family protein</fullName>
    </submittedName>
</protein>
<dbReference type="Proteomes" id="UP001596119">
    <property type="component" value="Unassembled WGS sequence"/>
</dbReference>
<evidence type="ECO:0000256" key="1">
    <source>
        <dbReference type="ARBA" id="ARBA00005254"/>
    </source>
</evidence>
<dbReference type="PANTHER" id="PTHR11941">
    <property type="entry name" value="ENOYL-COA HYDRATASE-RELATED"/>
    <property type="match status" value="1"/>
</dbReference>
<dbReference type="EMBL" id="JBHSQK010000011">
    <property type="protein sequence ID" value="MFC5948000.1"/>
    <property type="molecule type" value="Genomic_DNA"/>
</dbReference>
<dbReference type="InterPro" id="IPR018376">
    <property type="entry name" value="Enoyl-CoA_hyd/isom_CS"/>
</dbReference>
<evidence type="ECO:0000313" key="3">
    <source>
        <dbReference type="EMBL" id="MFC5948000.1"/>
    </source>
</evidence>
<dbReference type="Pfam" id="PF00378">
    <property type="entry name" value="ECH_1"/>
    <property type="match status" value="1"/>
</dbReference>
<keyword evidence="4" id="KW-1185">Reference proteome</keyword>
<dbReference type="PANTHER" id="PTHR11941:SF127">
    <property type="entry name" value="ENOYL-COA HYDRATASE ECHA18 (ENOYL HYDRASE) (UNSATURATED ACYL-COA HYDRATASE) (CROTONASE)-RELATED"/>
    <property type="match status" value="1"/>
</dbReference>
<reference evidence="4" key="1">
    <citation type="journal article" date="2019" name="Int. J. Syst. Evol. Microbiol.">
        <title>The Global Catalogue of Microorganisms (GCM) 10K type strain sequencing project: providing services to taxonomists for standard genome sequencing and annotation.</title>
        <authorList>
            <consortium name="The Broad Institute Genomics Platform"/>
            <consortium name="The Broad Institute Genome Sequencing Center for Infectious Disease"/>
            <person name="Wu L."/>
            <person name="Ma J."/>
        </authorList>
    </citation>
    <scope>NUCLEOTIDE SEQUENCE [LARGE SCALE GENOMIC DNA]</scope>
    <source>
        <strain evidence="4">CGMCC 4.7397</strain>
    </source>
</reference>
<dbReference type="InterPro" id="IPR029045">
    <property type="entry name" value="ClpP/crotonase-like_dom_sf"/>
</dbReference>
<evidence type="ECO:0000313" key="4">
    <source>
        <dbReference type="Proteomes" id="UP001596119"/>
    </source>
</evidence>
<gene>
    <name evidence="3" type="ORF">ACFQH9_06910</name>
</gene>
<dbReference type="RefSeq" id="WP_379565058.1">
    <property type="nucleotide sequence ID" value="NZ_JBHSQK010000011.1"/>
</dbReference>
<sequence length="217" mass="22528">MTVRLELRDRVARLTLDRPAKRNALTGEMWATLHRHLDALDGTRDLVAVVLRGAGGSFSAGADLGELRSAEPDHVGGIQELAEATVLRMRDLPLPTLAEIDGPCLGAGCSLALACDVRICSPRSRFGIPALRHGIVYEPVHVQRLVQVVGPGPAGLLLYGGEIWAAQEAVVHGLVDRCTEATEAAIERILAGLRGASAAAVGATAAALRAAAATAAG</sequence>
<name>A0ABW1I4M6_9PSEU</name>
<dbReference type="Gene3D" id="3.90.226.10">
    <property type="entry name" value="2-enoyl-CoA Hydratase, Chain A, domain 1"/>
    <property type="match status" value="1"/>
</dbReference>
<dbReference type="CDD" id="cd06558">
    <property type="entry name" value="crotonase-like"/>
    <property type="match status" value="1"/>
</dbReference>
<evidence type="ECO:0000256" key="2">
    <source>
        <dbReference type="RuleBase" id="RU003707"/>
    </source>
</evidence>
<proteinExistence type="inferred from homology"/>
<dbReference type="InterPro" id="IPR001753">
    <property type="entry name" value="Enoyl-CoA_hydra/iso"/>
</dbReference>
<comment type="caution">
    <text evidence="3">The sequence shown here is derived from an EMBL/GenBank/DDBJ whole genome shotgun (WGS) entry which is preliminary data.</text>
</comment>
<dbReference type="SUPFAM" id="SSF52096">
    <property type="entry name" value="ClpP/crotonase"/>
    <property type="match status" value="1"/>
</dbReference>
<dbReference type="PROSITE" id="PS00166">
    <property type="entry name" value="ENOYL_COA_HYDRATASE"/>
    <property type="match status" value="1"/>
</dbReference>
<organism evidence="3 4">
    <name type="scientific">Pseudonocardia lutea</name>
    <dbReference type="NCBI Taxonomy" id="2172015"/>
    <lineage>
        <taxon>Bacteria</taxon>
        <taxon>Bacillati</taxon>
        <taxon>Actinomycetota</taxon>
        <taxon>Actinomycetes</taxon>
        <taxon>Pseudonocardiales</taxon>
        <taxon>Pseudonocardiaceae</taxon>
        <taxon>Pseudonocardia</taxon>
    </lineage>
</organism>